<proteinExistence type="predicted"/>
<dbReference type="PROSITE" id="PS51450">
    <property type="entry name" value="LRR"/>
    <property type="match status" value="1"/>
</dbReference>
<name>A0ABP1HW52_9EUKA</name>
<keyword evidence="2" id="KW-0677">Repeat</keyword>
<dbReference type="PANTHER" id="PTHR46652">
    <property type="entry name" value="LEUCINE-RICH REPEAT AND IQ DOMAIN-CONTAINING PROTEIN 1-RELATED"/>
    <property type="match status" value="1"/>
</dbReference>
<organism evidence="4 5">
    <name type="scientific">Hexamita inflata</name>
    <dbReference type="NCBI Taxonomy" id="28002"/>
    <lineage>
        <taxon>Eukaryota</taxon>
        <taxon>Metamonada</taxon>
        <taxon>Diplomonadida</taxon>
        <taxon>Hexamitidae</taxon>
        <taxon>Hexamitinae</taxon>
        <taxon>Hexamita</taxon>
    </lineage>
</organism>
<dbReference type="InterPro" id="IPR032675">
    <property type="entry name" value="LRR_dom_sf"/>
</dbReference>
<evidence type="ECO:0000256" key="1">
    <source>
        <dbReference type="ARBA" id="ARBA00022614"/>
    </source>
</evidence>
<evidence type="ECO:0000313" key="4">
    <source>
        <dbReference type="EMBL" id="CAL6003518.1"/>
    </source>
</evidence>
<gene>
    <name evidence="3" type="ORF">HINF_LOCUS18436</name>
    <name evidence="4" type="ORF">HINF_LOCUS18442</name>
</gene>
<accession>A0ABP1HW52</accession>
<dbReference type="Proteomes" id="UP001642409">
    <property type="component" value="Unassembled WGS sequence"/>
</dbReference>
<evidence type="ECO:0000313" key="5">
    <source>
        <dbReference type="Proteomes" id="UP001642409"/>
    </source>
</evidence>
<sequence>MLPHLFPHTENLDDNILIHSEELQTLSEWDWAMIKSYQNQIKDGALRIRNNQDLKNMEFIRFLNITELQLYDCKNIIPKLQSRTIKKLSVQECEICSLKDFRLENLEDLYITNFSKLGEQKKQYSTLLQEIHHFQQLKCVIAYCISLKDLSQLSQMTGLVVLYLEDCDLRSTEALRSLINLTELYLQNNRGVDITSLQFLTNLKILQMRQCYMVSIDALRPLTKLESLDIAENSIVYVQPLIQMKQLDYFNVRYNKILDSNVMEQHQNYQSFELTDQQQPTQLELSAANILRSINSPIVSLKSMQKQARSVKSQNNTFRLKVSENLQKLFNNFSQFVARAGSLLQQMNQAVNEWQ</sequence>
<dbReference type="EMBL" id="CAXDID020000047">
    <property type="protein sequence ID" value="CAL6003518.1"/>
    <property type="molecule type" value="Genomic_DNA"/>
</dbReference>
<evidence type="ECO:0000256" key="2">
    <source>
        <dbReference type="ARBA" id="ARBA00022737"/>
    </source>
</evidence>
<protein>
    <submittedName>
        <fullName evidence="4">Leucine-rich_repeat domain-containing protein</fullName>
    </submittedName>
</protein>
<keyword evidence="1" id="KW-0433">Leucine-rich repeat</keyword>
<comment type="caution">
    <text evidence="4">The sequence shown here is derived from an EMBL/GenBank/DDBJ whole genome shotgun (WGS) entry which is preliminary data.</text>
</comment>
<dbReference type="Gene3D" id="3.80.10.10">
    <property type="entry name" value="Ribonuclease Inhibitor"/>
    <property type="match status" value="1"/>
</dbReference>
<dbReference type="SUPFAM" id="SSF52058">
    <property type="entry name" value="L domain-like"/>
    <property type="match status" value="1"/>
</dbReference>
<dbReference type="InterPro" id="IPR050836">
    <property type="entry name" value="SDS22/Internalin_LRR"/>
</dbReference>
<evidence type="ECO:0000313" key="3">
    <source>
        <dbReference type="EMBL" id="CAL6003506.1"/>
    </source>
</evidence>
<dbReference type="PANTHER" id="PTHR46652:SF3">
    <property type="entry name" value="LEUCINE-RICH REPEAT-CONTAINING PROTEIN 9"/>
    <property type="match status" value="1"/>
</dbReference>
<reference evidence="4 5" key="1">
    <citation type="submission" date="2024-07" db="EMBL/GenBank/DDBJ databases">
        <authorList>
            <person name="Akdeniz Z."/>
        </authorList>
    </citation>
    <scope>NUCLEOTIDE SEQUENCE [LARGE SCALE GENOMIC DNA]</scope>
</reference>
<dbReference type="InterPro" id="IPR001611">
    <property type="entry name" value="Leu-rich_rpt"/>
</dbReference>
<dbReference type="EMBL" id="CAXDID020000047">
    <property type="protein sequence ID" value="CAL6003506.1"/>
    <property type="molecule type" value="Genomic_DNA"/>
</dbReference>
<keyword evidence="5" id="KW-1185">Reference proteome</keyword>